<keyword evidence="7" id="KW-0508">mRNA splicing</keyword>
<dbReference type="Proteomes" id="UP001212997">
    <property type="component" value="Unassembled WGS sequence"/>
</dbReference>
<reference evidence="13" key="1">
    <citation type="submission" date="2022-07" db="EMBL/GenBank/DDBJ databases">
        <title>Genome Sequence of Physisporinus lineatus.</title>
        <authorList>
            <person name="Buettner E."/>
        </authorList>
    </citation>
    <scope>NUCLEOTIDE SEQUENCE</scope>
    <source>
        <strain evidence="13">VT162</strain>
    </source>
</reference>
<dbReference type="PANTHER" id="PTHR18934">
    <property type="entry name" value="ATP-DEPENDENT RNA HELICASE"/>
    <property type="match status" value="1"/>
</dbReference>
<organism evidence="13 14">
    <name type="scientific">Meripilus lineatus</name>
    <dbReference type="NCBI Taxonomy" id="2056292"/>
    <lineage>
        <taxon>Eukaryota</taxon>
        <taxon>Fungi</taxon>
        <taxon>Dikarya</taxon>
        <taxon>Basidiomycota</taxon>
        <taxon>Agaricomycotina</taxon>
        <taxon>Agaricomycetes</taxon>
        <taxon>Polyporales</taxon>
        <taxon>Meripilaceae</taxon>
        <taxon>Meripilus</taxon>
    </lineage>
</organism>
<name>A0AAD5V4X6_9APHY</name>
<dbReference type="SMART" id="SM00487">
    <property type="entry name" value="DEXDc"/>
    <property type="match status" value="1"/>
</dbReference>
<accession>A0AAD5V4X6</accession>
<dbReference type="SMART" id="SM00490">
    <property type="entry name" value="HELICc"/>
    <property type="match status" value="1"/>
</dbReference>
<protein>
    <recommendedName>
        <fullName evidence="1">RNA helicase</fullName>
        <ecNumber evidence="1">3.6.4.13</ecNumber>
    </recommendedName>
</protein>
<feature type="region of interest" description="Disordered" evidence="10">
    <location>
        <begin position="719"/>
        <end position="754"/>
    </location>
</feature>
<dbReference type="PROSITE" id="PS00690">
    <property type="entry name" value="DEAH_ATP_HELICASE"/>
    <property type="match status" value="1"/>
</dbReference>
<feature type="domain" description="Helicase C-terminal" evidence="12">
    <location>
        <begin position="265"/>
        <end position="451"/>
    </location>
</feature>
<dbReference type="FunFam" id="3.40.50.300:FF:001148">
    <property type="entry name" value="Pre-mRNA-splicing factor ATP-dependent RNA helicase DHX15/PRP43"/>
    <property type="match status" value="1"/>
</dbReference>
<dbReference type="SMART" id="SM00382">
    <property type="entry name" value="AAA"/>
    <property type="match status" value="1"/>
</dbReference>
<evidence type="ECO:0000256" key="10">
    <source>
        <dbReference type="SAM" id="MobiDB-lite"/>
    </source>
</evidence>
<dbReference type="SMART" id="SM00847">
    <property type="entry name" value="HA2"/>
    <property type="match status" value="1"/>
</dbReference>
<dbReference type="Pfam" id="PF00271">
    <property type="entry name" value="Helicase_C"/>
    <property type="match status" value="1"/>
</dbReference>
<dbReference type="InterPro" id="IPR011545">
    <property type="entry name" value="DEAD/DEAH_box_helicase_dom"/>
</dbReference>
<dbReference type="InterPro" id="IPR014001">
    <property type="entry name" value="Helicase_ATP-bd"/>
</dbReference>
<dbReference type="Pfam" id="PF21010">
    <property type="entry name" value="HA2_C"/>
    <property type="match status" value="1"/>
</dbReference>
<dbReference type="GO" id="GO:0005684">
    <property type="term" value="C:U2-type spliceosomal complex"/>
    <property type="evidence" value="ECO:0007669"/>
    <property type="project" value="UniProtKB-ARBA"/>
</dbReference>
<evidence type="ECO:0000259" key="12">
    <source>
        <dbReference type="PROSITE" id="PS51194"/>
    </source>
</evidence>
<feature type="compositionally biased region" description="Basic and acidic residues" evidence="10">
    <location>
        <begin position="719"/>
        <end position="729"/>
    </location>
</feature>
<dbReference type="SUPFAM" id="SSF52540">
    <property type="entry name" value="P-loop containing nucleoside triphosphate hydrolases"/>
    <property type="match status" value="1"/>
</dbReference>
<evidence type="ECO:0000259" key="11">
    <source>
        <dbReference type="PROSITE" id="PS51192"/>
    </source>
</evidence>
<evidence type="ECO:0000256" key="5">
    <source>
        <dbReference type="ARBA" id="ARBA00022806"/>
    </source>
</evidence>
<dbReference type="GO" id="GO:0008380">
    <property type="term" value="P:RNA splicing"/>
    <property type="evidence" value="ECO:0007669"/>
    <property type="project" value="UniProtKB-KW"/>
</dbReference>
<dbReference type="Pfam" id="PF07717">
    <property type="entry name" value="OB_NTP_bind"/>
    <property type="match status" value="1"/>
</dbReference>
<comment type="catalytic activity">
    <reaction evidence="9">
        <text>ATP + H2O = ADP + phosphate + H(+)</text>
        <dbReference type="Rhea" id="RHEA:13065"/>
        <dbReference type="ChEBI" id="CHEBI:15377"/>
        <dbReference type="ChEBI" id="CHEBI:15378"/>
        <dbReference type="ChEBI" id="CHEBI:30616"/>
        <dbReference type="ChEBI" id="CHEBI:43474"/>
        <dbReference type="ChEBI" id="CHEBI:456216"/>
        <dbReference type="EC" id="3.6.4.13"/>
    </reaction>
</comment>
<dbReference type="Gene3D" id="1.20.120.1080">
    <property type="match status" value="1"/>
</dbReference>
<evidence type="ECO:0000256" key="7">
    <source>
        <dbReference type="ARBA" id="ARBA00023187"/>
    </source>
</evidence>
<feature type="compositionally biased region" description="Basic residues" evidence="10">
    <location>
        <begin position="730"/>
        <end position="741"/>
    </location>
</feature>
<dbReference type="GO" id="GO:0006397">
    <property type="term" value="P:mRNA processing"/>
    <property type="evidence" value="ECO:0007669"/>
    <property type="project" value="UniProtKB-KW"/>
</dbReference>
<evidence type="ECO:0000256" key="4">
    <source>
        <dbReference type="ARBA" id="ARBA00022801"/>
    </source>
</evidence>
<comment type="similarity">
    <text evidence="8">Belongs to the DEAD box helicase family. DEAH subfamily. DDX15/PRP43 sub-subfamily.</text>
</comment>
<proteinExistence type="inferred from homology"/>
<dbReference type="InterPro" id="IPR044756">
    <property type="entry name" value="DHX15_DEXHc"/>
</dbReference>
<dbReference type="EC" id="3.6.4.13" evidence="1"/>
<dbReference type="FunFam" id="1.20.120.1080:FF:000001">
    <property type="entry name" value="Pre-mRNA-splicing factor ATP-dependent RNA helicase"/>
    <property type="match status" value="1"/>
</dbReference>
<dbReference type="InterPro" id="IPR027417">
    <property type="entry name" value="P-loop_NTPase"/>
</dbReference>
<dbReference type="PROSITE" id="PS51192">
    <property type="entry name" value="HELICASE_ATP_BIND_1"/>
    <property type="match status" value="1"/>
</dbReference>
<evidence type="ECO:0000256" key="2">
    <source>
        <dbReference type="ARBA" id="ARBA00022664"/>
    </source>
</evidence>
<dbReference type="InterPro" id="IPR048333">
    <property type="entry name" value="HA2_WH"/>
</dbReference>
<evidence type="ECO:0000313" key="13">
    <source>
        <dbReference type="EMBL" id="KAJ3482558.1"/>
    </source>
</evidence>
<dbReference type="FunFam" id="3.40.50.300:FF:000007">
    <property type="entry name" value="Pre-mRNA-splicing factor ATP-dependent RNA helicase"/>
    <property type="match status" value="1"/>
</dbReference>
<keyword evidence="6" id="KW-0067">ATP-binding</keyword>
<evidence type="ECO:0000313" key="14">
    <source>
        <dbReference type="Proteomes" id="UP001212997"/>
    </source>
</evidence>
<evidence type="ECO:0000256" key="6">
    <source>
        <dbReference type="ARBA" id="ARBA00022840"/>
    </source>
</evidence>
<keyword evidence="4" id="KW-0378">Hydrolase</keyword>
<dbReference type="PANTHER" id="PTHR18934:SF109">
    <property type="entry name" value="ATP-DEPENDENT RNA HELICASE DHX15 HOMOLOG"/>
    <property type="match status" value="1"/>
</dbReference>
<dbReference type="GO" id="GO:0003724">
    <property type="term" value="F:RNA helicase activity"/>
    <property type="evidence" value="ECO:0007669"/>
    <property type="project" value="UniProtKB-EC"/>
</dbReference>
<dbReference type="CDD" id="cd17973">
    <property type="entry name" value="DEXHc_DHX15"/>
    <property type="match status" value="1"/>
</dbReference>
<dbReference type="InterPro" id="IPR007502">
    <property type="entry name" value="Helicase-assoc_dom"/>
</dbReference>
<keyword evidence="2" id="KW-0507">mRNA processing</keyword>
<dbReference type="InterPro" id="IPR003593">
    <property type="entry name" value="AAA+_ATPase"/>
</dbReference>
<evidence type="ECO:0000256" key="1">
    <source>
        <dbReference type="ARBA" id="ARBA00012552"/>
    </source>
</evidence>
<keyword evidence="14" id="KW-1185">Reference proteome</keyword>
<dbReference type="PROSITE" id="PS51194">
    <property type="entry name" value="HELICASE_CTER"/>
    <property type="match status" value="1"/>
</dbReference>
<dbReference type="Pfam" id="PF04408">
    <property type="entry name" value="WHD_HA2"/>
    <property type="match status" value="1"/>
</dbReference>
<evidence type="ECO:0000256" key="8">
    <source>
        <dbReference type="ARBA" id="ARBA00024333"/>
    </source>
</evidence>
<dbReference type="EMBL" id="JANAWD010000267">
    <property type="protein sequence ID" value="KAJ3482558.1"/>
    <property type="molecule type" value="Genomic_DNA"/>
</dbReference>
<sequence>MESAEYISLSSDDDPLAAFIHRRVTAAQVQHAMDGINNPFFNRKLSQQYKKILLARRQLPVYAQMHEFYELFKRNQIIVMVGETGSGKTTQIPQFVCFADLPHKKGKMVACTQPRRVATMSVARRVADEMDVSLGKQVGYSIRFEDMTQPGTTFLKYMTDGMLLREAMTDPELSRYSTIILDEVHERTLATDILMGLLKNLSRRRRDLKIIIMSATLDALKFQKYFSTGEGAQGSLAPLLKVPGRTHPVEVFYTKEAELDYVEAGLRAVLMIHRAEPPGDILLFLTGEEEIEGACKKLKEEVDFLLNADPRSIGPLACIPLYSTLSPPQQQKIFDPPPPPSRGGPPGRKVIVSTNVAETSLTIDGIVYVIDPGYSKQKVYNPRIRVESLLVSPISKASAQQRAGRAGRTRPGKCFRLYTEDVFMNDLEEQTHPEVLRSNLANTVLELAKLGVRDLVRFDYVDAPAPETIMRALELLHYLGALDNQSNLTPLGKKMSQFPLDPQMAKTLIVSAEFKCSEEILTIVSMLSVPPVWVRPVTARGPADAAKARLDIPDGDHLSLLNVYDRFLEHIEEKTWAWTNFVSARSLYQARNVRTQLKAIMDRLKIPLVSTSSEHDRNDNIRKALISGYFMQVAHRDKGGGYLTMKDNQLVALHPSCGLDGTPDWVIFNEFVLTTQPYIRTVSAIEPEWLFKHAPSYFDLSTFPNGATKNALEIVEEQFKIKEEAEPKEQKKKRNRKKPQKKAAGDPQKVETQD</sequence>
<gene>
    <name evidence="13" type="ORF">NLI96_g6899</name>
</gene>
<dbReference type="InterPro" id="IPR002464">
    <property type="entry name" value="DNA/RNA_helicase_DEAH_CS"/>
</dbReference>
<dbReference type="InterPro" id="IPR001650">
    <property type="entry name" value="Helicase_C-like"/>
</dbReference>
<evidence type="ECO:0000256" key="3">
    <source>
        <dbReference type="ARBA" id="ARBA00022741"/>
    </source>
</evidence>
<feature type="domain" description="Helicase ATP-binding" evidence="11">
    <location>
        <begin position="69"/>
        <end position="235"/>
    </location>
</feature>
<dbReference type="GO" id="GO:0005524">
    <property type="term" value="F:ATP binding"/>
    <property type="evidence" value="ECO:0007669"/>
    <property type="project" value="UniProtKB-KW"/>
</dbReference>
<dbReference type="CDD" id="cd18791">
    <property type="entry name" value="SF2_C_RHA"/>
    <property type="match status" value="1"/>
</dbReference>
<dbReference type="AlphaFoldDB" id="A0AAD5V4X6"/>
<keyword evidence="3" id="KW-0547">Nucleotide-binding</keyword>
<dbReference type="GO" id="GO:0003723">
    <property type="term" value="F:RNA binding"/>
    <property type="evidence" value="ECO:0007669"/>
    <property type="project" value="TreeGrafter"/>
</dbReference>
<dbReference type="GO" id="GO:0016787">
    <property type="term" value="F:hydrolase activity"/>
    <property type="evidence" value="ECO:0007669"/>
    <property type="project" value="UniProtKB-KW"/>
</dbReference>
<dbReference type="Gene3D" id="3.40.50.300">
    <property type="entry name" value="P-loop containing nucleotide triphosphate hydrolases"/>
    <property type="match status" value="2"/>
</dbReference>
<comment type="caution">
    <text evidence="13">The sequence shown here is derived from an EMBL/GenBank/DDBJ whole genome shotgun (WGS) entry which is preliminary data.</text>
</comment>
<dbReference type="Pfam" id="PF00270">
    <property type="entry name" value="DEAD"/>
    <property type="match status" value="1"/>
</dbReference>
<keyword evidence="5" id="KW-0347">Helicase</keyword>
<dbReference type="InterPro" id="IPR011709">
    <property type="entry name" value="DEAD-box_helicase_OB_fold"/>
</dbReference>
<evidence type="ECO:0000256" key="9">
    <source>
        <dbReference type="ARBA" id="ARBA00047984"/>
    </source>
</evidence>